<dbReference type="Gene3D" id="1.10.630.10">
    <property type="entry name" value="Cytochrome P450"/>
    <property type="match status" value="1"/>
</dbReference>
<dbReference type="PROSITE" id="PS00086">
    <property type="entry name" value="CYTOCHROME_P450"/>
    <property type="match status" value="1"/>
</dbReference>
<evidence type="ECO:0000256" key="2">
    <source>
        <dbReference type="ARBA" id="ARBA00010617"/>
    </source>
</evidence>
<dbReference type="InterPro" id="IPR002401">
    <property type="entry name" value="Cyt_P450_E_grp-I"/>
</dbReference>
<comment type="cofactor">
    <cofactor evidence="1">
        <name>heme</name>
        <dbReference type="ChEBI" id="CHEBI:30413"/>
    </cofactor>
</comment>
<comment type="similarity">
    <text evidence="2 3">Belongs to the cytochrome P450 family.</text>
</comment>
<dbReference type="Pfam" id="PF00067">
    <property type="entry name" value="p450"/>
    <property type="match status" value="1"/>
</dbReference>
<protein>
    <submittedName>
        <fullName evidence="4">G4525 protein</fullName>
    </submittedName>
</protein>
<dbReference type="SUPFAM" id="SSF48264">
    <property type="entry name" value="Cytochrome P450"/>
    <property type="match status" value="1"/>
</dbReference>
<evidence type="ECO:0000313" key="5">
    <source>
        <dbReference type="Proteomes" id="UP001497392"/>
    </source>
</evidence>
<accession>A0ABP1FQJ5</accession>
<evidence type="ECO:0000313" key="4">
    <source>
        <dbReference type="EMBL" id="CAL5222196.1"/>
    </source>
</evidence>
<dbReference type="PANTHER" id="PTHR24305:SF166">
    <property type="entry name" value="CYTOCHROME P450 12A4, MITOCHONDRIAL-RELATED"/>
    <property type="match status" value="1"/>
</dbReference>
<dbReference type="PANTHER" id="PTHR24305">
    <property type="entry name" value="CYTOCHROME P450"/>
    <property type="match status" value="1"/>
</dbReference>
<keyword evidence="5" id="KW-1185">Reference proteome</keyword>
<proteinExistence type="inferred from homology"/>
<name>A0ABP1FQJ5_9CHLO</name>
<keyword evidence="3" id="KW-0408">Iron</keyword>
<dbReference type="PRINTS" id="PR00385">
    <property type="entry name" value="P450"/>
</dbReference>
<organism evidence="4 5">
    <name type="scientific">Coccomyxa viridis</name>
    <dbReference type="NCBI Taxonomy" id="1274662"/>
    <lineage>
        <taxon>Eukaryota</taxon>
        <taxon>Viridiplantae</taxon>
        <taxon>Chlorophyta</taxon>
        <taxon>core chlorophytes</taxon>
        <taxon>Trebouxiophyceae</taxon>
        <taxon>Trebouxiophyceae incertae sedis</taxon>
        <taxon>Coccomyxaceae</taxon>
        <taxon>Coccomyxa</taxon>
    </lineage>
</organism>
<reference evidence="4 5" key="1">
    <citation type="submission" date="2024-06" db="EMBL/GenBank/DDBJ databases">
        <authorList>
            <person name="Kraege A."/>
            <person name="Thomma B."/>
        </authorList>
    </citation>
    <scope>NUCLEOTIDE SEQUENCE [LARGE SCALE GENOMIC DNA]</scope>
</reference>
<keyword evidence="3" id="KW-0479">Metal-binding</keyword>
<comment type="caution">
    <text evidence="4">The sequence shown here is derived from an EMBL/GenBank/DDBJ whole genome shotgun (WGS) entry which is preliminary data.</text>
</comment>
<evidence type="ECO:0000256" key="3">
    <source>
        <dbReference type="RuleBase" id="RU000461"/>
    </source>
</evidence>
<evidence type="ECO:0000256" key="1">
    <source>
        <dbReference type="ARBA" id="ARBA00001971"/>
    </source>
</evidence>
<dbReference type="InterPro" id="IPR050121">
    <property type="entry name" value="Cytochrome_P450_monoxygenase"/>
</dbReference>
<dbReference type="InterPro" id="IPR036396">
    <property type="entry name" value="Cyt_P450_sf"/>
</dbReference>
<dbReference type="PRINTS" id="PR00463">
    <property type="entry name" value="EP450I"/>
</dbReference>
<dbReference type="Proteomes" id="UP001497392">
    <property type="component" value="Unassembled WGS sequence"/>
</dbReference>
<dbReference type="InterPro" id="IPR017972">
    <property type="entry name" value="Cyt_P450_CS"/>
</dbReference>
<dbReference type="EMBL" id="CAXHTA020000006">
    <property type="protein sequence ID" value="CAL5222196.1"/>
    <property type="molecule type" value="Genomic_DNA"/>
</dbReference>
<dbReference type="InterPro" id="IPR001128">
    <property type="entry name" value="Cyt_P450"/>
</dbReference>
<keyword evidence="3" id="KW-0349">Heme</keyword>
<gene>
    <name evidence="4" type="primary">g4525</name>
    <name evidence="4" type="ORF">VP750_LOCUS3855</name>
</gene>
<sequence length="543" mass="60912">MLWQLNFFGCIYRLLVLFRLPHPPEEGWILGSAPTMLRKDHHRALSAWARQLGPVYAIRIAFWHLVVVVDAELANIILGNQEGLNKALEPDLSDTLLSHRRGHRTMFSADTNSPYWRLIRKGTAPAFITANIKRGFPDVIAILDRVVANMAALPSGTELDMNNVTLRIALDVTGMVGFAKDFRTCASFKDSGTDELFTIIQKTFRELYCRTSNPARPYMLWLSEVREARRLFRTFKSRMAELVQEVKARGELAKDDVSIAAHLLRLRDPISNEPLPDDLLAGEFGLFFSAGIESAGNAISWTLYLIQQHPAVEAKLAAELDEAGLLVTAQRPLPRAMEYADLGRLTYLNWVCKEAMRVRPVAATGSTRYIKHDMTVGGYYLPKGTMVDVPFYAVHHHPENWADPDTFDPDRWAVQHAELASAKDSHSKLREESQDITVDAQAAAKRFLPFSTGPRRCIGQSLAGIMHDASVAQLLCHFSFQLAPRMGGPEGVDRQEINRLTLQPGAGMWMTFKPRTDTKDTLELLTPALEENGTMYGRTAKEL</sequence>
<keyword evidence="3" id="KW-0560">Oxidoreductase</keyword>
<keyword evidence="3" id="KW-0503">Monooxygenase</keyword>